<protein>
    <recommendedName>
        <fullName evidence="3">DNRLRE domain-containing protein</fullName>
    </recommendedName>
</protein>
<evidence type="ECO:0000313" key="1">
    <source>
        <dbReference type="EMBL" id="MBD3364855.1"/>
    </source>
</evidence>
<name>A0A9D5KB16_UNCW3</name>
<sequence>MLKKNYSILFSVIIAVFLLSGCEEGPVGFDELERGEMEVNEIILEPDTMAIYSQEIPLGGAPTLIGGRDSLTEIRILMAIGEMDSIVLLDSAKLLIRHYESTGVNSDAVSFKAYPLTTDWDEEWCTWKMTNEYHEWADWGADYDSTELLFEFTADGDDIEILLDPELLDVYNDGFILLPQDDGFAYLGSYEADTSQEPKIIGFDEDGDTVEFSSADNAKYRASILDASIAKPFDVPTSDYLIGAGMVWRTYIRFPIQVLPDTVDITSAEFRMVYEPFFIPEDYYDACCYRLKGPFDGIFTELVSAIAGRDSVQLTADTVSISLVDIVQFWADEPDSNYGIAACHSFLETNAAFGQEKRVYALGHIVG</sequence>
<dbReference type="EMBL" id="WJKJ01000218">
    <property type="protein sequence ID" value="MBD3364855.1"/>
    <property type="molecule type" value="Genomic_DNA"/>
</dbReference>
<dbReference type="AlphaFoldDB" id="A0A9D5KB16"/>
<proteinExistence type="predicted"/>
<feature type="non-terminal residue" evidence="1">
    <location>
        <position position="367"/>
    </location>
</feature>
<organism evidence="1 2">
    <name type="scientific">candidate division WOR-3 bacterium</name>
    <dbReference type="NCBI Taxonomy" id="2052148"/>
    <lineage>
        <taxon>Bacteria</taxon>
        <taxon>Bacteria division WOR-3</taxon>
    </lineage>
</organism>
<dbReference type="PROSITE" id="PS51257">
    <property type="entry name" value="PROKAR_LIPOPROTEIN"/>
    <property type="match status" value="1"/>
</dbReference>
<evidence type="ECO:0008006" key="3">
    <source>
        <dbReference type="Google" id="ProtNLM"/>
    </source>
</evidence>
<evidence type="ECO:0000313" key="2">
    <source>
        <dbReference type="Proteomes" id="UP000630660"/>
    </source>
</evidence>
<reference evidence="1" key="1">
    <citation type="submission" date="2019-11" db="EMBL/GenBank/DDBJ databases">
        <title>Microbial mats filling the niche in hypersaline microbial mats.</title>
        <authorList>
            <person name="Wong H.L."/>
            <person name="Macleod F.I."/>
            <person name="White R.A. III"/>
            <person name="Burns B.P."/>
        </authorList>
    </citation>
    <scope>NUCLEOTIDE SEQUENCE</scope>
    <source>
        <strain evidence="1">Bin_327</strain>
    </source>
</reference>
<dbReference type="Proteomes" id="UP000630660">
    <property type="component" value="Unassembled WGS sequence"/>
</dbReference>
<comment type="caution">
    <text evidence="1">The sequence shown here is derived from an EMBL/GenBank/DDBJ whole genome shotgun (WGS) entry which is preliminary data.</text>
</comment>
<accession>A0A9D5KB16</accession>
<gene>
    <name evidence="1" type="ORF">GF359_06535</name>
</gene>